<organism evidence="2 3">
    <name type="scientific">Parvularcula dongshanensis</name>
    <dbReference type="NCBI Taxonomy" id="1173995"/>
    <lineage>
        <taxon>Bacteria</taxon>
        <taxon>Pseudomonadati</taxon>
        <taxon>Pseudomonadota</taxon>
        <taxon>Alphaproteobacteria</taxon>
        <taxon>Parvularculales</taxon>
        <taxon>Parvularculaceae</taxon>
        <taxon>Parvularcula</taxon>
    </lineage>
</organism>
<feature type="chain" id="PRO_5032528577" evidence="1">
    <location>
        <begin position="28"/>
        <end position="40"/>
    </location>
</feature>
<dbReference type="AlphaFoldDB" id="A0A840I2R4"/>
<gene>
    <name evidence="2" type="ORF">GGQ59_001139</name>
</gene>
<dbReference type="Proteomes" id="UP000563524">
    <property type="component" value="Unassembled WGS sequence"/>
</dbReference>
<sequence length="40" mass="3921">MRHANEGLTAALLLGASALGLISPAAAQQASVPAPPQQAQ</sequence>
<accession>A0A840I2R4</accession>
<evidence type="ECO:0000256" key="1">
    <source>
        <dbReference type="SAM" id="SignalP"/>
    </source>
</evidence>
<evidence type="ECO:0000313" key="2">
    <source>
        <dbReference type="EMBL" id="MBB4658625.1"/>
    </source>
</evidence>
<evidence type="ECO:0000313" key="3">
    <source>
        <dbReference type="Proteomes" id="UP000563524"/>
    </source>
</evidence>
<reference evidence="2 3" key="1">
    <citation type="submission" date="2020-08" db="EMBL/GenBank/DDBJ databases">
        <title>Genomic Encyclopedia of Type Strains, Phase IV (KMG-IV): sequencing the most valuable type-strain genomes for metagenomic binning, comparative biology and taxonomic classification.</title>
        <authorList>
            <person name="Goeker M."/>
        </authorList>
    </citation>
    <scope>NUCLEOTIDE SEQUENCE [LARGE SCALE GENOMIC DNA]</scope>
    <source>
        <strain evidence="2 3">DSM 102850</strain>
    </source>
</reference>
<feature type="non-terminal residue" evidence="2">
    <location>
        <position position="40"/>
    </location>
</feature>
<name>A0A840I2R4_9PROT</name>
<feature type="signal peptide" evidence="1">
    <location>
        <begin position="1"/>
        <end position="27"/>
    </location>
</feature>
<keyword evidence="1" id="KW-0732">Signal</keyword>
<comment type="caution">
    <text evidence="2">The sequence shown here is derived from an EMBL/GenBank/DDBJ whole genome shotgun (WGS) entry which is preliminary data.</text>
</comment>
<keyword evidence="3" id="KW-1185">Reference proteome</keyword>
<dbReference type="EMBL" id="JACHOB010000002">
    <property type="protein sequence ID" value="MBB4658625.1"/>
    <property type="molecule type" value="Genomic_DNA"/>
</dbReference>
<protein>
    <submittedName>
        <fullName evidence="2">Uncharacterized protein</fullName>
    </submittedName>
</protein>
<proteinExistence type="predicted"/>